<dbReference type="PANTHER" id="PTHR30483">
    <property type="entry name" value="LEUCINE-SPECIFIC-BINDING PROTEIN"/>
    <property type="match status" value="1"/>
</dbReference>
<dbReference type="eggNOG" id="COG0683">
    <property type="taxonomic scope" value="Bacteria"/>
</dbReference>
<accession>D8JPL4</accession>
<dbReference type="AlphaFoldDB" id="D8JPL4"/>
<dbReference type="Proteomes" id="UP000002033">
    <property type="component" value="Chromosome"/>
</dbReference>
<gene>
    <name evidence="5" type="ordered locus">Hden_0078</name>
</gene>
<evidence type="ECO:0000256" key="2">
    <source>
        <dbReference type="ARBA" id="ARBA00022729"/>
    </source>
</evidence>
<dbReference type="RefSeq" id="WP_013214124.1">
    <property type="nucleotide sequence ID" value="NC_014313.1"/>
</dbReference>
<evidence type="ECO:0000256" key="3">
    <source>
        <dbReference type="ARBA" id="ARBA00022970"/>
    </source>
</evidence>
<evidence type="ECO:0000313" key="5">
    <source>
        <dbReference type="EMBL" id="ADJ21905.1"/>
    </source>
</evidence>
<dbReference type="EMBL" id="CP002083">
    <property type="protein sequence ID" value="ADJ21905.1"/>
    <property type="molecule type" value="Genomic_DNA"/>
</dbReference>
<dbReference type="KEGG" id="hdn:Hden_0078"/>
<evidence type="ECO:0000256" key="1">
    <source>
        <dbReference type="ARBA" id="ARBA00010062"/>
    </source>
</evidence>
<dbReference type="OrthoDB" id="9786833at2"/>
<organism evidence="5 6">
    <name type="scientific">Hyphomicrobium denitrificans (strain ATCC 51888 / DSM 1869 / NCIMB 11706 / TK 0415)</name>
    <dbReference type="NCBI Taxonomy" id="582899"/>
    <lineage>
        <taxon>Bacteria</taxon>
        <taxon>Pseudomonadati</taxon>
        <taxon>Pseudomonadota</taxon>
        <taxon>Alphaproteobacteria</taxon>
        <taxon>Hyphomicrobiales</taxon>
        <taxon>Hyphomicrobiaceae</taxon>
        <taxon>Hyphomicrobium</taxon>
    </lineage>
</organism>
<proteinExistence type="inferred from homology"/>
<comment type="similarity">
    <text evidence="1">Belongs to the leucine-binding protein family.</text>
</comment>
<protein>
    <submittedName>
        <fullName evidence="5">ABC transporter periplasmic substrate-binding protein</fullName>
    </submittedName>
</protein>
<feature type="domain" description="Leucine-binding protein" evidence="4">
    <location>
        <begin position="27"/>
        <end position="382"/>
    </location>
</feature>
<keyword evidence="6" id="KW-1185">Reference proteome</keyword>
<dbReference type="InterPro" id="IPR051010">
    <property type="entry name" value="BCAA_transport"/>
</dbReference>
<dbReference type="SUPFAM" id="SSF53822">
    <property type="entry name" value="Periplasmic binding protein-like I"/>
    <property type="match status" value="1"/>
</dbReference>
<dbReference type="CDD" id="cd06336">
    <property type="entry name" value="PBP1_ABC_ligand_binding-like"/>
    <property type="match status" value="1"/>
</dbReference>
<dbReference type="InterPro" id="IPR028081">
    <property type="entry name" value="Leu-bd"/>
</dbReference>
<name>D8JPL4_HYPDA</name>
<reference evidence="6" key="1">
    <citation type="journal article" date="2011" name="J. Bacteriol.">
        <title>Genome sequences of eight morphologically diverse alphaproteobacteria.</title>
        <authorList>
            <consortium name="US DOE Joint Genome Institute"/>
            <person name="Brown P.J."/>
            <person name="Kysela D.T."/>
            <person name="Buechlein A."/>
            <person name="Hemmerich C."/>
            <person name="Brun Y.V."/>
        </authorList>
    </citation>
    <scope>NUCLEOTIDE SEQUENCE [LARGE SCALE GENOMIC DNA]</scope>
    <source>
        <strain evidence="6">ATCC 51888 / DSM 1869 / NCIB 11706 / TK 0415</strain>
    </source>
</reference>
<keyword evidence="3" id="KW-0813">Transport</keyword>
<dbReference type="GO" id="GO:0006865">
    <property type="term" value="P:amino acid transport"/>
    <property type="evidence" value="ECO:0007669"/>
    <property type="project" value="UniProtKB-KW"/>
</dbReference>
<dbReference type="InterPro" id="IPR028082">
    <property type="entry name" value="Peripla_BP_I"/>
</dbReference>
<dbReference type="PANTHER" id="PTHR30483:SF6">
    <property type="entry name" value="PERIPLASMIC BINDING PROTEIN OF ABC TRANSPORTER FOR NATURAL AMINO ACIDS"/>
    <property type="match status" value="1"/>
</dbReference>
<evidence type="ECO:0000259" key="4">
    <source>
        <dbReference type="Pfam" id="PF13458"/>
    </source>
</evidence>
<keyword evidence="3" id="KW-0029">Amino-acid transport</keyword>
<sequence>MAKSHFPLISALSVAMPRRKFVTKKNVNVGFLAPLSGPLKSWAEPGFNGCLIWQERINASGGLLIGDHRYLINVIPYDTQFQPDRAFEGARKLVIEDEVKFLIMVGGDDFSRPLRDFLNQRRILVSTALPSDLTPDSRTLIAPSEVHPIYNVTGVDWLKRTHPNIKTVAMCTQNDAHGIPSIATYRAAFEAADIDVVAELLFPIETSEFKPLVEELLAKKPDLLCWDTAYEPFVHALTIEAFRQGYRGPILSCTCDNYVELIAKTSAEFMEGFVFQFPDFDDPRLNDQQISFENPNGFYEEFCARFPGTWSAVSWQYVSVLDIWKSAVERCRSFEPATVMAMMKVGGRSRNVFGDAIWWGRELFGIDNALVGYWPVVRIQDGRARIVEFGSILDWWSKHKEVLIRHMRKMGLMWDQREEKIAGSRFIL</sequence>
<dbReference type="Pfam" id="PF13458">
    <property type="entry name" value="Peripla_BP_6"/>
    <property type="match status" value="1"/>
</dbReference>
<evidence type="ECO:0000313" key="6">
    <source>
        <dbReference type="Proteomes" id="UP000002033"/>
    </source>
</evidence>
<dbReference type="HOGENOM" id="CLU_052503_0_0_5"/>
<dbReference type="Gene3D" id="3.40.50.2300">
    <property type="match status" value="2"/>
</dbReference>
<dbReference type="STRING" id="582899.Hden_0078"/>
<keyword evidence="2" id="KW-0732">Signal</keyword>